<dbReference type="Pfam" id="PF02803">
    <property type="entry name" value="Thiolase_C"/>
    <property type="match status" value="1"/>
</dbReference>
<organism evidence="8 9">
    <name type="scientific">Candidatus Avipropionibacterium avicola</name>
    <dbReference type="NCBI Taxonomy" id="2840701"/>
    <lineage>
        <taxon>Bacteria</taxon>
        <taxon>Bacillati</taxon>
        <taxon>Actinomycetota</taxon>
        <taxon>Actinomycetes</taxon>
        <taxon>Propionibacteriales</taxon>
        <taxon>Propionibacteriaceae</taxon>
        <taxon>Propionibacteriaceae incertae sedis</taxon>
        <taxon>Candidatus Avipropionibacterium</taxon>
    </lineage>
</organism>
<dbReference type="NCBIfam" id="TIGR01930">
    <property type="entry name" value="AcCoA-C-Actrans"/>
    <property type="match status" value="1"/>
</dbReference>
<name>A0A9D1H1F7_9ACTN</name>
<dbReference type="GO" id="GO:0005737">
    <property type="term" value="C:cytoplasm"/>
    <property type="evidence" value="ECO:0007669"/>
    <property type="project" value="UniProtKB-ARBA"/>
</dbReference>
<dbReference type="Pfam" id="PF00108">
    <property type="entry name" value="Thiolase_N"/>
    <property type="match status" value="1"/>
</dbReference>
<dbReference type="InterPro" id="IPR020616">
    <property type="entry name" value="Thiolase_N"/>
</dbReference>
<dbReference type="PROSITE" id="PS00737">
    <property type="entry name" value="THIOLASE_2"/>
    <property type="match status" value="1"/>
</dbReference>
<dbReference type="InterPro" id="IPR016039">
    <property type="entry name" value="Thiolase-like"/>
</dbReference>
<evidence type="ECO:0000256" key="5">
    <source>
        <dbReference type="RuleBase" id="RU003557"/>
    </source>
</evidence>
<gene>
    <name evidence="8" type="ORF">IAA98_13820</name>
</gene>
<keyword evidence="2 5" id="KW-0808">Transferase</keyword>
<evidence type="ECO:0000256" key="1">
    <source>
        <dbReference type="ARBA" id="ARBA00010982"/>
    </source>
</evidence>
<accession>A0A9D1H1F7</accession>
<evidence type="ECO:0000259" key="6">
    <source>
        <dbReference type="Pfam" id="PF00108"/>
    </source>
</evidence>
<comment type="caution">
    <text evidence="8">The sequence shown here is derived from an EMBL/GenBank/DDBJ whole genome shotgun (WGS) entry which is preliminary data.</text>
</comment>
<protein>
    <submittedName>
        <fullName evidence="8">Thiolase family protein</fullName>
    </submittedName>
</protein>
<dbReference type="PIRSF" id="PIRSF000429">
    <property type="entry name" value="Ac-CoA_Ac_transf"/>
    <property type="match status" value="1"/>
</dbReference>
<evidence type="ECO:0000256" key="2">
    <source>
        <dbReference type="ARBA" id="ARBA00022679"/>
    </source>
</evidence>
<evidence type="ECO:0000256" key="3">
    <source>
        <dbReference type="ARBA" id="ARBA00023315"/>
    </source>
</evidence>
<dbReference type="CDD" id="cd00751">
    <property type="entry name" value="thiolase"/>
    <property type="match status" value="1"/>
</dbReference>
<dbReference type="SUPFAM" id="SSF53901">
    <property type="entry name" value="Thiolase-like"/>
    <property type="match status" value="2"/>
</dbReference>
<dbReference type="GO" id="GO:0003988">
    <property type="term" value="F:acetyl-CoA C-acyltransferase activity"/>
    <property type="evidence" value="ECO:0007669"/>
    <property type="project" value="TreeGrafter"/>
</dbReference>
<dbReference type="InterPro" id="IPR002155">
    <property type="entry name" value="Thiolase"/>
</dbReference>
<dbReference type="GO" id="GO:0006635">
    <property type="term" value="P:fatty acid beta-oxidation"/>
    <property type="evidence" value="ECO:0007669"/>
    <property type="project" value="TreeGrafter"/>
</dbReference>
<reference evidence="8" key="2">
    <citation type="journal article" date="2021" name="PeerJ">
        <title>Extensive microbial diversity within the chicken gut microbiome revealed by metagenomics and culture.</title>
        <authorList>
            <person name="Gilroy R."/>
            <person name="Ravi A."/>
            <person name="Getino M."/>
            <person name="Pursley I."/>
            <person name="Horton D.L."/>
            <person name="Alikhan N.F."/>
            <person name="Baker D."/>
            <person name="Gharbi K."/>
            <person name="Hall N."/>
            <person name="Watson M."/>
            <person name="Adriaenssens E.M."/>
            <person name="Foster-Nyarko E."/>
            <person name="Jarju S."/>
            <person name="Secka A."/>
            <person name="Antonio M."/>
            <person name="Oren A."/>
            <person name="Chaudhuri R.R."/>
            <person name="La Ragione R."/>
            <person name="Hildebrand F."/>
            <person name="Pallen M.J."/>
        </authorList>
    </citation>
    <scope>NUCLEOTIDE SEQUENCE</scope>
    <source>
        <strain evidence="8">ChiGjej1B1-24693</strain>
    </source>
</reference>
<feature type="active site" description="Proton acceptor" evidence="4">
    <location>
        <position position="346"/>
    </location>
</feature>
<feature type="domain" description="Thiolase N-terminal" evidence="6">
    <location>
        <begin position="7"/>
        <end position="255"/>
    </location>
</feature>
<evidence type="ECO:0000313" key="9">
    <source>
        <dbReference type="Proteomes" id="UP000886842"/>
    </source>
</evidence>
<dbReference type="Proteomes" id="UP000886842">
    <property type="component" value="Unassembled WGS sequence"/>
</dbReference>
<feature type="active site" description="Acyl-thioester intermediate" evidence="4">
    <location>
        <position position="93"/>
    </location>
</feature>
<keyword evidence="3 5" id="KW-0012">Acyltransferase</keyword>
<evidence type="ECO:0000256" key="4">
    <source>
        <dbReference type="PIRSR" id="PIRSR000429-1"/>
    </source>
</evidence>
<dbReference type="InterPro" id="IPR050215">
    <property type="entry name" value="Thiolase-like_sf_Thiolase"/>
</dbReference>
<feature type="active site" description="Proton acceptor" evidence="4">
    <location>
        <position position="377"/>
    </location>
</feature>
<sequence length="403" mass="42213">MADSRDVVFLDGVRTPFGKAGSLYAETRADDLVVNCIRELLRRHPEVPPEQIDEVAIAATTQTGDQGLTIGRTAALLAGLPMSVPGFAIDRMCAGAMTAVTATASGIGVGAYDIAIAGGVEHMTHHPMGEGVDPNPRFLAEKLVDPSSLVMGSTAENLHDRFPGITKERADRFAVLSQQRVAQAYADGILTEALVPVATRSVEDGWGLATVDEPPRPDTTLEGLAGLKTPFRPHGRVTAGNAAGLNDGATACLVAGADTAAELGIAPAMRMVGFAFAGVDPSVMGVGPVPSTEKALQRAGLTIDDIDAFEVNEAFAVQVLAFLDHFGIDQDDPKVNPYGGAIAMGHPLASSGVRLMIQLARTFRDNPQLRYGITTMCIGLGMGGTVIWENPHHTSAAVKENDK</sequence>
<evidence type="ECO:0000313" key="8">
    <source>
        <dbReference type="EMBL" id="HIT76655.1"/>
    </source>
</evidence>
<dbReference type="EMBL" id="DVLP01000401">
    <property type="protein sequence ID" value="HIT76655.1"/>
    <property type="molecule type" value="Genomic_DNA"/>
</dbReference>
<dbReference type="Gene3D" id="3.40.47.10">
    <property type="match status" value="1"/>
</dbReference>
<dbReference type="GO" id="GO:0010124">
    <property type="term" value="P:phenylacetate catabolic process"/>
    <property type="evidence" value="ECO:0007669"/>
    <property type="project" value="TreeGrafter"/>
</dbReference>
<dbReference type="PANTHER" id="PTHR43853">
    <property type="entry name" value="3-KETOACYL-COA THIOLASE, PEROXISOMAL"/>
    <property type="match status" value="1"/>
</dbReference>
<dbReference type="InterPro" id="IPR020613">
    <property type="entry name" value="Thiolase_CS"/>
</dbReference>
<feature type="domain" description="Thiolase C-terminal" evidence="7">
    <location>
        <begin position="267"/>
        <end position="389"/>
    </location>
</feature>
<comment type="similarity">
    <text evidence="1 5">Belongs to the thiolase-like superfamily. Thiolase family.</text>
</comment>
<reference evidence="8" key="1">
    <citation type="submission" date="2020-10" db="EMBL/GenBank/DDBJ databases">
        <authorList>
            <person name="Gilroy R."/>
        </authorList>
    </citation>
    <scope>NUCLEOTIDE SEQUENCE</scope>
    <source>
        <strain evidence="8">ChiGjej1B1-24693</strain>
    </source>
</reference>
<dbReference type="AlphaFoldDB" id="A0A9D1H1F7"/>
<proteinExistence type="inferred from homology"/>
<evidence type="ECO:0000259" key="7">
    <source>
        <dbReference type="Pfam" id="PF02803"/>
    </source>
</evidence>
<dbReference type="InterPro" id="IPR020617">
    <property type="entry name" value="Thiolase_C"/>
</dbReference>
<dbReference type="PANTHER" id="PTHR43853:SF2">
    <property type="entry name" value="3-OXOADIPYL-COA_3-OXO-5,6-DEHYDROSUBERYL-COA THIOLASE"/>
    <property type="match status" value="1"/>
</dbReference>